<evidence type="ECO:0000256" key="6">
    <source>
        <dbReference type="SAM" id="SignalP"/>
    </source>
</evidence>
<evidence type="ECO:0000256" key="5">
    <source>
        <dbReference type="SAM" id="MobiDB-lite"/>
    </source>
</evidence>
<dbReference type="Gene3D" id="2.40.10.10">
    <property type="entry name" value="Trypsin-like serine proteases"/>
    <property type="match status" value="1"/>
</dbReference>
<dbReference type="KEGG" id="tps:THAPSDRAFT_40831"/>
<accession>B8C3Q1</accession>
<sequence length="324" mass="34253">MMYSFGIKAALISQVLVWVVSANLFDVATKQTRIIGGSEAPTTRYSYTVALTQGGSNFFCGGTLIAPDVVLTAAHCMGGSYNVAIGRHDLTSNGGEEIAMSKEIKHPNYNTGTDENDFALVILSKPTTLDIPFVKLNSDESFPSAGTMSRSMGWGDMAQSDDKTEISDVLMEVDVPVITNDECSQASGTDGSYTDSYANYIYPSMLCTFESGKDACQGDSGGPLIVPGASDGEDVQVGVVSWGIGCATKVFPGVFSRVSHVYDWIQETVCSESSDPSASSLCGPPPTNPPTPKPSNQPTNQPTTPSSILFSNIVTIGISNFEPN</sequence>
<protein>
    <recommendedName>
        <fullName evidence="7">Peptidase S1 domain-containing protein</fullName>
    </recommendedName>
</protein>
<dbReference type="PANTHER" id="PTHR24276">
    <property type="entry name" value="POLYSERASE-RELATED"/>
    <property type="match status" value="1"/>
</dbReference>
<dbReference type="SMART" id="SM00020">
    <property type="entry name" value="Tryp_SPc"/>
    <property type="match status" value="1"/>
</dbReference>
<proteinExistence type="inferred from homology"/>
<evidence type="ECO:0000313" key="9">
    <source>
        <dbReference type="Proteomes" id="UP000001449"/>
    </source>
</evidence>
<comment type="similarity">
    <text evidence="1">Belongs to the peptidase S1 family.</text>
</comment>
<evidence type="ECO:0000256" key="3">
    <source>
        <dbReference type="ARBA" id="ARBA00023157"/>
    </source>
</evidence>
<dbReference type="GO" id="GO:0004252">
    <property type="term" value="F:serine-type endopeptidase activity"/>
    <property type="evidence" value="ECO:0000318"/>
    <property type="project" value="GO_Central"/>
</dbReference>
<dbReference type="Pfam" id="PF00089">
    <property type="entry name" value="Trypsin"/>
    <property type="match status" value="1"/>
</dbReference>
<gene>
    <name evidence="8" type="ORF">THAPSDRAFT_40831</name>
</gene>
<dbReference type="PaxDb" id="35128-Thaps40831"/>
<dbReference type="InterPro" id="IPR001254">
    <property type="entry name" value="Trypsin_dom"/>
</dbReference>
<dbReference type="FunFam" id="2.40.10.10:FF:000178">
    <property type="entry name" value="Trypsin-like serine protease"/>
    <property type="match status" value="1"/>
</dbReference>
<dbReference type="InParanoid" id="B8C3Q1"/>
<feature type="compositionally biased region" description="Pro residues" evidence="5">
    <location>
        <begin position="283"/>
        <end position="295"/>
    </location>
</feature>
<evidence type="ECO:0000313" key="8">
    <source>
        <dbReference type="EMBL" id="EED92601.1"/>
    </source>
</evidence>
<dbReference type="InterPro" id="IPR018114">
    <property type="entry name" value="TRYPSIN_HIS"/>
</dbReference>
<dbReference type="eggNOG" id="KOG3627">
    <property type="taxonomic scope" value="Eukaryota"/>
</dbReference>
<keyword evidence="9" id="KW-1185">Reference proteome</keyword>
<evidence type="ECO:0000256" key="1">
    <source>
        <dbReference type="ARBA" id="ARBA00007664"/>
    </source>
</evidence>
<feature type="chain" id="PRO_5002866265" description="Peptidase S1 domain-containing protein" evidence="6">
    <location>
        <begin position="23"/>
        <end position="324"/>
    </location>
</feature>
<reference evidence="8 9" key="1">
    <citation type="journal article" date="2004" name="Science">
        <title>The genome of the diatom Thalassiosira pseudonana: ecology, evolution, and metabolism.</title>
        <authorList>
            <person name="Armbrust E.V."/>
            <person name="Berges J.A."/>
            <person name="Bowler C."/>
            <person name="Green B.R."/>
            <person name="Martinez D."/>
            <person name="Putnam N.H."/>
            <person name="Zhou S."/>
            <person name="Allen A.E."/>
            <person name="Apt K.E."/>
            <person name="Bechner M."/>
            <person name="Brzezinski M.A."/>
            <person name="Chaal B.K."/>
            <person name="Chiovitti A."/>
            <person name="Davis A.K."/>
            <person name="Demarest M.S."/>
            <person name="Detter J.C."/>
            <person name="Glavina T."/>
            <person name="Goodstein D."/>
            <person name="Hadi M.Z."/>
            <person name="Hellsten U."/>
            <person name="Hildebrand M."/>
            <person name="Jenkins B.D."/>
            <person name="Jurka J."/>
            <person name="Kapitonov V.V."/>
            <person name="Kroger N."/>
            <person name="Lau W.W."/>
            <person name="Lane T.W."/>
            <person name="Larimer F.W."/>
            <person name="Lippmeier J.C."/>
            <person name="Lucas S."/>
            <person name="Medina M."/>
            <person name="Montsant A."/>
            <person name="Obornik M."/>
            <person name="Parker M.S."/>
            <person name="Palenik B."/>
            <person name="Pazour G.J."/>
            <person name="Richardson P.M."/>
            <person name="Rynearson T.A."/>
            <person name="Saito M.A."/>
            <person name="Schwartz D.C."/>
            <person name="Thamatrakoln K."/>
            <person name="Valentin K."/>
            <person name="Vardi A."/>
            <person name="Wilkerson F.P."/>
            <person name="Rokhsar D.S."/>
        </authorList>
    </citation>
    <scope>NUCLEOTIDE SEQUENCE [LARGE SCALE GENOMIC DNA]</scope>
    <source>
        <strain evidence="8 9">CCMP1335</strain>
    </source>
</reference>
<keyword evidence="4" id="KW-0720">Serine protease</keyword>
<dbReference type="HOGENOM" id="CLU_006842_0_4_1"/>
<organism evidence="8 9">
    <name type="scientific">Thalassiosira pseudonana</name>
    <name type="common">Marine diatom</name>
    <name type="synonym">Cyclotella nana</name>
    <dbReference type="NCBI Taxonomy" id="35128"/>
    <lineage>
        <taxon>Eukaryota</taxon>
        <taxon>Sar</taxon>
        <taxon>Stramenopiles</taxon>
        <taxon>Ochrophyta</taxon>
        <taxon>Bacillariophyta</taxon>
        <taxon>Coscinodiscophyceae</taxon>
        <taxon>Thalassiosirophycidae</taxon>
        <taxon>Thalassiosirales</taxon>
        <taxon>Thalassiosiraceae</taxon>
        <taxon>Thalassiosira</taxon>
    </lineage>
</organism>
<dbReference type="PROSITE" id="PS00134">
    <property type="entry name" value="TRYPSIN_HIS"/>
    <property type="match status" value="1"/>
</dbReference>
<feature type="region of interest" description="Disordered" evidence="5">
    <location>
        <begin position="275"/>
        <end position="307"/>
    </location>
</feature>
<dbReference type="OMA" id="TNHIRVL"/>
<evidence type="ECO:0000256" key="4">
    <source>
        <dbReference type="RuleBase" id="RU363034"/>
    </source>
</evidence>
<dbReference type="RefSeq" id="XP_002290849.1">
    <property type="nucleotide sequence ID" value="XM_002290813.1"/>
</dbReference>
<dbReference type="InterPro" id="IPR033116">
    <property type="entry name" value="TRYPSIN_SER"/>
</dbReference>
<dbReference type="PROSITE" id="PS00135">
    <property type="entry name" value="TRYPSIN_SER"/>
    <property type="match status" value="1"/>
</dbReference>
<dbReference type="PROSITE" id="PS50240">
    <property type="entry name" value="TRYPSIN_DOM"/>
    <property type="match status" value="1"/>
</dbReference>
<keyword evidence="4" id="KW-0645">Protease</keyword>
<dbReference type="SUPFAM" id="SSF50494">
    <property type="entry name" value="Trypsin-like serine proteases"/>
    <property type="match status" value="1"/>
</dbReference>
<reference evidence="8 9" key="2">
    <citation type="journal article" date="2008" name="Nature">
        <title>The Phaeodactylum genome reveals the evolutionary history of diatom genomes.</title>
        <authorList>
            <person name="Bowler C."/>
            <person name="Allen A.E."/>
            <person name="Badger J.H."/>
            <person name="Grimwood J."/>
            <person name="Jabbari K."/>
            <person name="Kuo A."/>
            <person name="Maheswari U."/>
            <person name="Martens C."/>
            <person name="Maumus F."/>
            <person name="Otillar R.P."/>
            <person name="Rayko E."/>
            <person name="Salamov A."/>
            <person name="Vandepoele K."/>
            <person name="Beszteri B."/>
            <person name="Gruber A."/>
            <person name="Heijde M."/>
            <person name="Katinka M."/>
            <person name="Mock T."/>
            <person name="Valentin K."/>
            <person name="Verret F."/>
            <person name="Berges J.A."/>
            <person name="Brownlee C."/>
            <person name="Cadoret J.P."/>
            <person name="Chiovitti A."/>
            <person name="Choi C.J."/>
            <person name="Coesel S."/>
            <person name="De Martino A."/>
            <person name="Detter J.C."/>
            <person name="Durkin C."/>
            <person name="Falciatore A."/>
            <person name="Fournet J."/>
            <person name="Haruta M."/>
            <person name="Huysman M.J."/>
            <person name="Jenkins B.D."/>
            <person name="Jiroutova K."/>
            <person name="Jorgensen R.E."/>
            <person name="Joubert Y."/>
            <person name="Kaplan A."/>
            <person name="Kroger N."/>
            <person name="Kroth P.G."/>
            <person name="La Roche J."/>
            <person name="Lindquist E."/>
            <person name="Lommer M."/>
            <person name="Martin-Jezequel V."/>
            <person name="Lopez P.J."/>
            <person name="Lucas S."/>
            <person name="Mangogna M."/>
            <person name="McGinnis K."/>
            <person name="Medlin L.K."/>
            <person name="Montsant A."/>
            <person name="Oudot-Le Secq M.P."/>
            <person name="Napoli C."/>
            <person name="Obornik M."/>
            <person name="Parker M.S."/>
            <person name="Petit J.L."/>
            <person name="Porcel B.M."/>
            <person name="Poulsen N."/>
            <person name="Robison M."/>
            <person name="Rychlewski L."/>
            <person name="Rynearson T.A."/>
            <person name="Schmutz J."/>
            <person name="Shapiro H."/>
            <person name="Siaut M."/>
            <person name="Stanley M."/>
            <person name="Sussman M.R."/>
            <person name="Taylor A.R."/>
            <person name="Vardi A."/>
            <person name="von Dassow P."/>
            <person name="Vyverman W."/>
            <person name="Willis A."/>
            <person name="Wyrwicz L.S."/>
            <person name="Rokhsar D.S."/>
            <person name="Weissenbach J."/>
            <person name="Armbrust E.V."/>
            <person name="Green B.R."/>
            <person name="Van de Peer Y."/>
            <person name="Grigoriev I.V."/>
        </authorList>
    </citation>
    <scope>NUCLEOTIDE SEQUENCE [LARGE SCALE GENOMIC DNA]</scope>
    <source>
        <strain evidence="8 9">CCMP1335</strain>
    </source>
</reference>
<dbReference type="GeneID" id="7444879"/>
<dbReference type="InterPro" id="IPR043504">
    <property type="entry name" value="Peptidase_S1_PA_chymotrypsin"/>
</dbReference>
<dbReference type="InterPro" id="IPR009003">
    <property type="entry name" value="Peptidase_S1_PA"/>
</dbReference>
<keyword evidence="4" id="KW-0378">Hydrolase</keyword>
<dbReference type="CDD" id="cd00190">
    <property type="entry name" value="Tryp_SPc"/>
    <property type="match status" value="1"/>
</dbReference>
<dbReference type="AlphaFoldDB" id="B8C3Q1"/>
<dbReference type="PRINTS" id="PR00722">
    <property type="entry name" value="CHYMOTRYPSIN"/>
</dbReference>
<evidence type="ECO:0000259" key="7">
    <source>
        <dbReference type="PROSITE" id="PS50240"/>
    </source>
</evidence>
<keyword evidence="2" id="KW-0843">Virulence</keyword>
<keyword evidence="3" id="KW-1015">Disulfide bond</keyword>
<dbReference type="Proteomes" id="UP000001449">
    <property type="component" value="Chromosome 5"/>
</dbReference>
<feature type="domain" description="Peptidase S1" evidence="7">
    <location>
        <begin position="34"/>
        <end position="270"/>
    </location>
</feature>
<dbReference type="PANTHER" id="PTHR24276:SF91">
    <property type="entry name" value="AT26814P-RELATED"/>
    <property type="match status" value="1"/>
</dbReference>
<feature type="signal peptide" evidence="6">
    <location>
        <begin position="1"/>
        <end position="22"/>
    </location>
</feature>
<evidence type="ECO:0000256" key="2">
    <source>
        <dbReference type="ARBA" id="ARBA00023026"/>
    </source>
</evidence>
<dbReference type="EMBL" id="CM000642">
    <property type="protein sequence ID" value="EED92601.1"/>
    <property type="molecule type" value="Genomic_DNA"/>
</dbReference>
<dbReference type="InterPro" id="IPR050430">
    <property type="entry name" value="Peptidase_S1"/>
</dbReference>
<dbReference type="STRING" id="35128.B8C3Q1"/>
<feature type="compositionally biased region" description="Low complexity" evidence="5">
    <location>
        <begin position="296"/>
        <end position="307"/>
    </location>
</feature>
<dbReference type="InterPro" id="IPR001314">
    <property type="entry name" value="Peptidase_S1A"/>
</dbReference>
<dbReference type="GO" id="GO:0006508">
    <property type="term" value="P:proteolysis"/>
    <property type="evidence" value="ECO:0007669"/>
    <property type="project" value="UniProtKB-KW"/>
</dbReference>
<name>B8C3Q1_THAPS</name>
<keyword evidence="6" id="KW-0732">Signal</keyword>